<dbReference type="InterPro" id="IPR032466">
    <property type="entry name" value="Metal_Hydrolase"/>
</dbReference>
<dbReference type="OrthoDB" id="445695at2759"/>
<keyword evidence="1" id="KW-0645">Protease</keyword>
<name>R7RYI4_STEHR</name>
<dbReference type="GO" id="GO:0046872">
    <property type="term" value="F:metal ion binding"/>
    <property type="evidence" value="ECO:0007669"/>
    <property type="project" value="UniProtKB-UniRule"/>
</dbReference>
<dbReference type="eggNOG" id="KOG4127">
    <property type="taxonomic scope" value="Eukaryota"/>
</dbReference>
<dbReference type="Gene3D" id="3.20.20.140">
    <property type="entry name" value="Metal-dependent hydrolases"/>
    <property type="match status" value="1"/>
</dbReference>
<dbReference type="RefSeq" id="XP_007310951.1">
    <property type="nucleotide sequence ID" value="XM_007310889.1"/>
</dbReference>
<sequence>MLFHYDRIQDGGKNLSGGWPWGGLPRDSRQAAEVLLSQAPVIDGHIDLPDLVRNLYHNNISSFDLESPMPGEVDIPRLKKGRVGSFFWSVYVDCPGKTEWEEGPEFLWPSWTVRDTLEQIDVAKLLIEKYGDTFEQAFTAANIEDIVRRGKIASLLGVEGGHQLGNSLAVLRQYYALGVRYVTLTHMCHNAFADSGGFIDGIEPVHGGLSPLGHALVHELNRLGMLIDISHVSDSTALQTLDLTRAPVIWSHSSARGVWDVARNVPDFVLQRLGVDRGEGRGAVDGVVMINFYPGFVAEEGKADVKAVADHVEHVANVTGSRKYVGIGSDFDGIPTVPRGLEDVSKYANLVAELHSRGWDKFDLAGFTGANLLRVMHGVEEVARQMRMDGVRPSMEIYEKREDL</sequence>
<keyword evidence="1" id="KW-0378">Hydrolase</keyword>
<dbReference type="EMBL" id="JH687400">
    <property type="protein sequence ID" value="EIM79965.1"/>
    <property type="molecule type" value="Genomic_DNA"/>
</dbReference>
<dbReference type="AlphaFoldDB" id="R7RYI4"/>
<dbReference type="InterPro" id="IPR008257">
    <property type="entry name" value="Pept_M19"/>
</dbReference>
<keyword evidence="1" id="KW-0479">Metal-binding</keyword>
<evidence type="ECO:0000256" key="1">
    <source>
        <dbReference type="RuleBase" id="RU341113"/>
    </source>
</evidence>
<evidence type="ECO:0000313" key="2">
    <source>
        <dbReference type="EMBL" id="EIM79965.1"/>
    </source>
</evidence>
<comment type="similarity">
    <text evidence="1">Belongs to the metallo-dependent hydrolases superfamily. Peptidase M19 family.</text>
</comment>
<protein>
    <recommendedName>
        <fullName evidence="1">Dipeptidase</fullName>
        <ecNumber evidence="1">3.4.13.19</ecNumber>
    </recommendedName>
</protein>
<reference evidence="3" key="1">
    <citation type="journal article" date="2012" name="Science">
        <title>The Paleozoic origin of enzymatic lignin decomposition reconstructed from 31 fungal genomes.</title>
        <authorList>
            <person name="Floudas D."/>
            <person name="Binder M."/>
            <person name="Riley R."/>
            <person name="Barry K."/>
            <person name="Blanchette R.A."/>
            <person name="Henrissat B."/>
            <person name="Martinez A.T."/>
            <person name="Otillar R."/>
            <person name="Spatafora J.W."/>
            <person name="Yadav J.S."/>
            <person name="Aerts A."/>
            <person name="Benoit I."/>
            <person name="Boyd A."/>
            <person name="Carlson A."/>
            <person name="Copeland A."/>
            <person name="Coutinho P.M."/>
            <person name="de Vries R.P."/>
            <person name="Ferreira P."/>
            <person name="Findley K."/>
            <person name="Foster B."/>
            <person name="Gaskell J."/>
            <person name="Glotzer D."/>
            <person name="Gorecki P."/>
            <person name="Heitman J."/>
            <person name="Hesse C."/>
            <person name="Hori C."/>
            <person name="Igarashi K."/>
            <person name="Jurgens J.A."/>
            <person name="Kallen N."/>
            <person name="Kersten P."/>
            <person name="Kohler A."/>
            <person name="Kuees U."/>
            <person name="Kumar T.K.A."/>
            <person name="Kuo A."/>
            <person name="LaButti K."/>
            <person name="Larrondo L.F."/>
            <person name="Lindquist E."/>
            <person name="Ling A."/>
            <person name="Lombard V."/>
            <person name="Lucas S."/>
            <person name="Lundell T."/>
            <person name="Martin R."/>
            <person name="McLaughlin D.J."/>
            <person name="Morgenstern I."/>
            <person name="Morin E."/>
            <person name="Murat C."/>
            <person name="Nagy L.G."/>
            <person name="Nolan M."/>
            <person name="Ohm R.A."/>
            <person name="Patyshakuliyeva A."/>
            <person name="Rokas A."/>
            <person name="Ruiz-Duenas F.J."/>
            <person name="Sabat G."/>
            <person name="Salamov A."/>
            <person name="Samejima M."/>
            <person name="Schmutz J."/>
            <person name="Slot J.C."/>
            <person name="St John F."/>
            <person name="Stenlid J."/>
            <person name="Sun H."/>
            <person name="Sun S."/>
            <person name="Syed K."/>
            <person name="Tsang A."/>
            <person name="Wiebenga A."/>
            <person name="Young D."/>
            <person name="Pisabarro A."/>
            <person name="Eastwood D.C."/>
            <person name="Martin F."/>
            <person name="Cullen D."/>
            <person name="Grigoriev I.V."/>
            <person name="Hibbett D.S."/>
        </authorList>
    </citation>
    <scope>NUCLEOTIDE SEQUENCE [LARGE SCALE GENOMIC DNA]</scope>
    <source>
        <strain evidence="3">FP-91666</strain>
    </source>
</reference>
<comment type="cofactor">
    <cofactor evidence="1">
        <name>Zn(2+)</name>
        <dbReference type="ChEBI" id="CHEBI:29105"/>
    </cofactor>
</comment>
<dbReference type="PROSITE" id="PS51365">
    <property type="entry name" value="RENAL_DIPEPTIDASE_2"/>
    <property type="match status" value="1"/>
</dbReference>
<dbReference type="Pfam" id="PF01244">
    <property type="entry name" value="Peptidase_M19"/>
    <property type="match status" value="1"/>
</dbReference>
<dbReference type="EC" id="3.4.13.19" evidence="1"/>
<keyword evidence="1" id="KW-0862">Zinc</keyword>
<proteinExistence type="inferred from homology"/>
<gene>
    <name evidence="2" type="ORF">STEHIDRAFT_87915</name>
</gene>
<dbReference type="PANTHER" id="PTHR10443">
    <property type="entry name" value="MICROSOMAL DIPEPTIDASE"/>
    <property type="match status" value="1"/>
</dbReference>
<dbReference type="InterPro" id="IPR000180">
    <property type="entry name" value="Dipep_AS"/>
</dbReference>
<dbReference type="OMA" id="HIWHVAQ"/>
<comment type="catalytic activity">
    <reaction evidence="1">
        <text>an L-aminoacyl-L-amino acid + H2O = 2 an L-alpha-amino acid</text>
        <dbReference type="Rhea" id="RHEA:48940"/>
        <dbReference type="ChEBI" id="CHEBI:15377"/>
        <dbReference type="ChEBI" id="CHEBI:59869"/>
        <dbReference type="ChEBI" id="CHEBI:77460"/>
        <dbReference type="EC" id="3.4.13.19"/>
    </reaction>
</comment>
<evidence type="ECO:0000313" key="3">
    <source>
        <dbReference type="Proteomes" id="UP000053927"/>
    </source>
</evidence>
<dbReference type="SUPFAM" id="SSF51556">
    <property type="entry name" value="Metallo-dependent hydrolases"/>
    <property type="match status" value="1"/>
</dbReference>
<dbReference type="PANTHER" id="PTHR10443:SF12">
    <property type="entry name" value="DIPEPTIDASE"/>
    <property type="match status" value="1"/>
</dbReference>
<dbReference type="Proteomes" id="UP000053927">
    <property type="component" value="Unassembled WGS sequence"/>
</dbReference>
<dbReference type="CDD" id="cd01301">
    <property type="entry name" value="rDP_like"/>
    <property type="match status" value="1"/>
</dbReference>
<dbReference type="GO" id="GO:0070573">
    <property type="term" value="F:metallodipeptidase activity"/>
    <property type="evidence" value="ECO:0007669"/>
    <property type="project" value="InterPro"/>
</dbReference>
<dbReference type="GeneID" id="18807532"/>
<organism evidence="2 3">
    <name type="scientific">Stereum hirsutum (strain FP-91666)</name>
    <name type="common">White-rot fungus</name>
    <dbReference type="NCBI Taxonomy" id="721885"/>
    <lineage>
        <taxon>Eukaryota</taxon>
        <taxon>Fungi</taxon>
        <taxon>Dikarya</taxon>
        <taxon>Basidiomycota</taxon>
        <taxon>Agaricomycotina</taxon>
        <taxon>Agaricomycetes</taxon>
        <taxon>Russulales</taxon>
        <taxon>Stereaceae</taxon>
        <taxon>Stereum</taxon>
    </lineage>
</organism>
<dbReference type="KEGG" id="shs:STEHIDRAFT_87915"/>
<dbReference type="GO" id="GO:0006508">
    <property type="term" value="P:proteolysis"/>
    <property type="evidence" value="ECO:0007669"/>
    <property type="project" value="UniProtKB-KW"/>
</dbReference>
<keyword evidence="1" id="KW-0224">Dipeptidase</keyword>
<accession>R7RYI4</accession>
<keyword evidence="3" id="KW-1185">Reference proteome</keyword>
<keyword evidence="1" id="KW-0482">Metalloprotease</keyword>
<dbReference type="PROSITE" id="PS00869">
    <property type="entry name" value="RENAL_DIPEPTIDASE_1"/>
    <property type="match status" value="1"/>
</dbReference>